<evidence type="ECO:0000256" key="10">
    <source>
        <dbReference type="ARBA" id="ARBA00042775"/>
    </source>
</evidence>
<gene>
    <name evidence="14" type="ORF">A3F84_22310</name>
</gene>
<dbReference type="Pfam" id="PF13623">
    <property type="entry name" value="SurA_N_2"/>
    <property type="match status" value="1"/>
</dbReference>
<keyword evidence="5" id="KW-1133">Transmembrane helix</keyword>
<dbReference type="InterPro" id="IPR027304">
    <property type="entry name" value="Trigger_fact/SurA_dom_sf"/>
</dbReference>
<keyword evidence="4" id="KW-0812">Transmembrane</keyword>
<evidence type="ECO:0000256" key="4">
    <source>
        <dbReference type="ARBA" id="ARBA00022692"/>
    </source>
</evidence>
<dbReference type="InterPro" id="IPR046357">
    <property type="entry name" value="PPIase_dom_sf"/>
</dbReference>
<dbReference type="Proteomes" id="UP000178606">
    <property type="component" value="Unassembled WGS sequence"/>
</dbReference>
<dbReference type="PROSITE" id="PS50198">
    <property type="entry name" value="PPIC_PPIASE_2"/>
    <property type="match status" value="2"/>
</dbReference>
<dbReference type="Pfam" id="PF00639">
    <property type="entry name" value="Rotamase"/>
    <property type="match status" value="1"/>
</dbReference>
<evidence type="ECO:0000256" key="6">
    <source>
        <dbReference type="ARBA" id="ARBA00023136"/>
    </source>
</evidence>
<evidence type="ECO:0000256" key="2">
    <source>
        <dbReference type="ARBA" id="ARBA00022475"/>
    </source>
</evidence>
<feature type="domain" description="PpiC" evidence="13">
    <location>
        <begin position="346"/>
        <end position="446"/>
    </location>
</feature>
<organism evidence="14 15">
    <name type="scientific">Handelsmanbacteria sp. (strain RIFCSPLOWO2_12_FULL_64_10)</name>
    <dbReference type="NCBI Taxonomy" id="1817868"/>
    <lineage>
        <taxon>Bacteria</taxon>
        <taxon>Candidatus Handelsmaniibacteriota</taxon>
    </lineage>
</organism>
<keyword evidence="7" id="KW-0143">Chaperone</keyword>
<dbReference type="EMBL" id="MFKF01000436">
    <property type="protein sequence ID" value="OGG43402.1"/>
    <property type="molecule type" value="Genomic_DNA"/>
</dbReference>
<dbReference type="PANTHER" id="PTHR47529">
    <property type="entry name" value="PEPTIDYL-PROLYL CIS-TRANS ISOMERASE D"/>
    <property type="match status" value="1"/>
</dbReference>
<protein>
    <recommendedName>
        <fullName evidence="9">Periplasmic chaperone PpiD</fullName>
    </recommendedName>
    <alternativeName>
        <fullName evidence="10">Periplasmic folding chaperone</fullName>
    </alternativeName>
</protein>
<proteinExistence type="inferred from homology"/>
<feature type="coiled-coil region" evidence="12">
    <location>
        <begin position="351"/>
        <end position="382"/>
    </location>
</feature>
<comment type="caution">
    <text evidence="14">The sequence shown here is derived from an EMBL/GenBank/DDBJ whole genome shotgun (WGS) entry which is preliminary data.</text>
</comment>
<evidence type="ECO:0000256" key="9">
    <source>
        <dbReference type="ARBA" id="ARBA00040743"/>
    </source>
</evidence>
<keyword evidence="11" id="KW-0697">Rotamase</keyword>
<comment type="subcellular location">
    <subcellularLocation>
        <location evidence="1">Cell inner membrane</location>
        <topology evidence="1">Single-pass type II membrane protein</topology>
        <orientation evidence="1">Periplasmic side</orientation>
    </subcellularLocation>
</comment>
<evidence type="ECO:0000313" key="15">
    <source>
        <dbReference type="Proteomes" id="UP000178606"/>
    </source>
</evidence>
<reference evidence="14 15" key="1">
    <citation type="journal article" date="2016" name="Nat. Commun.">
        <title>Thousands of microbial genomes shed light on interconnected biogeochemical processes in an aquifer system.</title>
        <authorList>
            <person name="Anantharaman K."/>
            <person name="Brown C.T."/>
            <person name="Hug L.A."/>
            <person name="Sharon I."/>
            <person name="Castelle C.J."/>
            <person name="Probst A.J."/>
            <person name="Thomas B.C."/>
            <person name="Singh A."/>
            <person name="Wilkins M.J."/>
            <person name="Karaoz U."/>
            <person name="Brodie E.L."/>
            <person name="Williams K.H."/>
            <person name="Hubbard S.S."/>
            <person name="Banfield J.F."/>
        </authorList>
    </citation>
    <scope>NUCLEOTIDE SEQUENCE [LARGE SCALE GENOMIC DNA]</scope>
    <source>
        <strain evidence="15">RIFCSPLOWO2_12_FULL_64_10</strain>
    </source>
</reference>
<keyword evidence="3" id="KW-0997">Cell inner membrane</keyword>
<dbReference type="PROSITE" id="PS01096">
    <property type="entry name" value="PPIC_PPIASE_1"/>
    <property type="match status" value="1"/>
</dbReference>
<dbReference type="SUPFAM" id="SSF109998">
    <property type="entry name" value="Triger factor/SurA peptide-binding domain-like"/>
    <property type="match status" value="1"/>
</dbReference>
<dbReference type="SUPFAM" id="SSF54534">
    <property type="entry name" value="FKBP-like"/>
    <property type="match status" value="2"/>
</dbReference>
<dbReference type="InterPro" id="IPR000297">
    <property type="entry name" value="PPIase_PpiC"/>
</dbReference>
<accession>A0A1F6C2Y8</accession>
<dbReference type="Gene3D" id="3.10.50.40">
    <property type="match status" value="3"/>
</dbReference>
<evidence type="ECO:0000256" key="3">
    <source>
        <dbReference type="ARBA" id="ARBA00022519"/>
    </source>
</evidence>
<comment type="similarity">
    <text evidence="8">Belongs to the PpiD chaperone family.</text>
</comment>
<keyword evidence="12" id="KW-0175">Coiled coil</keyword>
<dbReference type="AlphaFoldDB" id="A0A1F6C2Y8"/>
<sequence>MLKTMRNVGFIKVMMWVVAVCFVGLIVLEWGADIGGRRAGGANVGEVNGRAISYQEFDRLLKQAYQQRKDQGGGEPDFGALVQETWERLVAETLLEEEIQKRGIVVSDAEIDYVNRRQPMEFVQNQETFQTGGKFDPAKYNQFLDNPATYSNPQAAQFVRAVEGTIERFLRTQRLQERIASAVKVTDAEARQAYIDQKEQVKVEYAAVEAGSIPDTEVPVSDAEIGAYYEAHKKDFEQGDAVRCDFVAFDKRPTAEDEKAVEAEVRRLLERVRAGADFAQLAQEHSDDPGSAANGGDLGLFGRGRMVPAFEQAAFALQPGQVSEPIRTQFGWHILKVEERKTENGEEQVRARHILRKIEKSREALDRMRDQAEAFLEQARKRGFAAAASAAGLQAHDTGFFSKGAFSPGLGNRTAGLVDFFLHRSEGEVSSLFENEQGFFVYALKDRRKAGVRALDEVRQGVTARIQREKKVAVASRRMEPVAAAARSGANLRDAARTQGATFDTTGLFARQGFLPRVGSQNEFFGAAFLLTSPGQVSDVATTDRAAYVIRLVERRPAEEKGFASEKDAIKSSLANQKRSQAFAAWFEDLKKRADVVDNRYMFFSEY</sequence>
<evidence type="ECO:0000256" key="1">
    <source>
        <dbReference type="ARBA" id="ARBA00004382"/>
    </source>
</evidence>
<dbReference type="GO" id="GO:0003755">
    <property type="term" value="F:peptidyl-prolyl cis-trans isomerase activity"/>
    <property type="evidence" value="ECO:0007669"/>
    <property type="project" value="UniProtKB-KW"/>
</dbReference>
<dbReference type="Gene3D" id="1.10.4030.10">
    <property type="entry name" value="Porin chaperone SurA, peptide-binding domain"/>
    <property type="match status" value="1"/>
</dbReference>
<name>A0A1F6C2Y8_HANXR</name>
<evidence type="ECO:0000313" key="14">
    <source>
        <dbReference type="EMBL" id="OGG43402.1"/>
    </source>
</evidence>
<dbReference type="GO" id="GO:0005886">
    <property type="term" value="C:plasma membrane"/>
    <property type="evidence" value="ECO:0007669"/>
    <property type="project" value="UniProtKB-SubCell"/>
</dbReference>
<evidence type="ECO:0000259" key="13">
    <source>
        <dbReference type="PROSITE" id="PS50198"/>
    </source>
</evidence>
<evidence type="ECO:0000256" key="7">
    <source>
        <dbReference type="ARBA" id="ARBA00023186"/>
    </source>
</evidence>
<evidence type="ECO:0000256" key="12">
    <source>
        <dbReference type="SAM" id="Coils"/>
    </source>
</evidence>
<keyword evidence="6" id="KW-0472">Membrane</keyword>
<evidence type="ECO:0000256" key="11">
    <source>
        <dbReference type="PROSITE-ProRule" id="PRU00278"/>
    </source>
</evidence>
<dbReference type="InterPro" id="IPR052029">
    <property type="entry name" value="PpiD_chaperone"/>
</dbReference>
<evidence type="ECO:0000256" key="5">
    <source>
        <dbReference type="ARBA" id="ARBA00022989"/>
    </source>
</evidence>
<evidence type="ECO:0000256" key="8">
    <source>
        <dbReference type="ARBA" id="ARBA00038408"/>
    </source>
</evidence>
<dbReference type="InterPro" id="IPR023058">
    <property type="entry name" value="PPIase_PpiC_CS"/>
</dbReference>
<keyword evidence="2" id="KW-1003">Cell membrane</keyword>
<feature type="domain" description="PpiC" evidence="13">
    <location>
        <begin position="239"/>
        <end position="339"/>
    </location>
</feature>
<dbReference type="PANTHER" id="PTHR47529:SF1">
    <property type="entry name" value="PERIPLASMIC CHAPERONE PPID"/>
    <property type="match status" value="1"/>
</dbReference>
<keyword evidence="11" id="KW-0413">Isomerase</keyword>